<protein>
    <submittedName>
        <fullName evidence="1">Uncharacterized protein</fullName>
    </submittedName>
</protein>
<organism evidence="1 2">
    <name type="scientific">Actinacidiphila rubida</name>
    <dbReference type="NCBI Taxonomy" id="310780"/>
    <lineage>
        <taxon>Bacteria</taxon>
        <taxon>Bacillati</taxon>
        <taxon>Actinomycetota</taxon>
        <taxon>Actinomycetes</taxon>
        <taxon>Kitasatosporales</taxon>
        <taxon>Streptomycetaceae</taxon>
        <taxon>Actinacidiphila</taxon>
    </lineage>
</organism>
<dbReference type="RefSeq" id="WP_069464712.1">
    <property type="nucleotide sequence ID" value="NZ_FODD01000021.1"/>
</dbReference>
<dbReference type="Proteomes" id="UP000181951">
    <property type="component" value="Unassembled WGS sequence"/>
</dbReference>
<keyword evidence="2" id="KW-1185">Reference proteome</keyword>
<gene>
    <name evidence="1" type="ORF">SAMN05216267_10213</name>
</gene>
<dbReference type="AlphaFoldDB" id="A0A1H8N552"/>
<reference evidence="1 2" key="1">
    <citation type="submission" date="2016-10" db="EMBL/GenBank/DDBJ databases">
        <authorList>
            <person name="de Groot N.N."/>
        </authorList>
    </citation>
    <scope>NUCLEOTIDE SEQUENCE [LARGE SCALE GENOMIC DNA]</scope>
    <source>
        <strain evidence="1 2">CGMCC 4.2026</strain>
    </source>
</reference>
<evidence type="ECO:0000313" key="1">
    <source>
        <dbReference type="EMBL" id="SEO24656.1"/>
    </source>
</evidence>
<evidence type="ECO:0000313" key="2">
    <source>
        <dbReference type="Proteomes" id="UP000181951"/>
    </source>
</evidence>
<dbReference type="EMBL" id="FODD01000021">
    <property type="protein sequence ID" value="SEO24656.1"/>
    <property type="molecule type" value="Genomic_DNA"/>
</dbReference>
<name>A0A1H8N552_9ACTN</name>
<dbReference type="OrthoDB" id="3470575at2"/>
<sequence length="177" mass="19635">MDSPIWAEVPAADRSAVDSLIHEDHRLAAVKRLREAFPVDSRPGLYDALDVVAERYRELGRRFERYPTPPLNLPALTEKVNALPGRAVAIEALWDGDTDGWCVDLTALTDDPAAEHRLAIIRHGSDMRLFNGSVPPWPEAQEASTVGRALAEHLGVPFHFASPDEPDLDAPRWRTTS</sequence>
<proteinExistence type="predicted"/>
<accession>A0A1H8N552</accession>